<reference evidence="2 3" key="1">
    <citation type="submission" date="2015-09" db="EMBL/GenBank/DDBJ databases">
        <title>Genome sequencing project for genomic taxonomy and phylogenomics of Bacillus-like bacteria.</title>
        <authorList>
            <person name="Liu B."/>
            <person name="Wang J."/>
            <person name="Zhu Y."/>
            <person name="Liu G."/>
            <person name="Chen Q."/>
            <person name="Chen Z."/>
            <person name="Lan J."/>
            <person name="Che J."/>
            <person name="Ge C."/>
            <person name="Shi H."/>
            <person name="Pan Z."/>
            <person name="Liu X."/>
        </authorList>
    </citation>
    <scope>NUCLEOTIDE SEQUENCE [LARGE SCALE GENOMIC DNA]</scope>
    <source>
        <strain evidence="2 3">LMG 18435</strain>
    </source>
</reference>
<comment type="caution">
    <text evidence="2">The sequence shown here is derived from an EMBL/GenBank/DDBJ whole genome shotgun (WGS) entry which is preliminary data.</text>
</comment>
<dbReference type="EMBL" id="LJJC01000006">
    <property type="protein sequence ID" value="KQL51351.1"/>
    <property type="molecule type" value="Genomic_DNA"/>
</dbReference>
<evidence type="ECO:0000256" key="1">
    <source>
        <dbReference type="SAM" id="Phobius"/>
    </source>
</evidence>
<keyword evidence="1" id="KW-1133">Transmembrane helix</keyword>
<evidence type="ECO:0000313" key="2">
    <source>
        <dbReference type="EMBL" id="KQL51351.1"/>
    </source>
</evidence>
<dbReference type="AlphaFoldDB" id="A0A0Q3WTD3"/>
<sequence>MSPVIIVSIIIVLILLLLAAGTLGKPVKWFGQLLIKFIIGAVFLFFLNTIGSHYGLHVPINFITTAISGLLGIPGVIGLTIIQTWILH</sequence>
<keyword evidence="3" id="KW-1185">Reference proteome</keyword>
<dbReference type="RefSeq" id="WP_055741657.1">
    <property type="nucleotide sequence ID" value="NZ_JAAIWL010000063.1"/>
</dbReference>
<evidence type="ECO:0000313" key="3">
    <source>
        <dbReference type="Proteomes" id="UP000051888"/>
    </source>
</evidence>
<name>A0A0Q3WTD3_9BACI</name>
<feature type="transmembrane region" description="Helical" evidence="1">
    <location>
        <begin position="34"/>
        <end position="50"/>
    </location>
</feature>
<organism evidence="2 3">
    <name type="scientific">Heyndrickxia shackletonii</name>
    <dbReference type="NCBI Taxonomy" id="157838"/>
    <lineage>
        <taxon>Bacteria</taxon>
        <taxon>Bacillati</taxon>
        <taxon>Bacillota</taxon>
        <taxon>Bacilli</taxon>
        <taxon>Bacillales</taxon>
        <taxon>Bacillaceae</taxon>
        <taxon>Heyndrickxia</taxon>
    </lineage>
</organism>
<proteinExistence type="predicted"/>
<protein>
    <submittedName>
        <fullName evidence="2">Transcriptional regulator</fullName>
    </submittedName>
</protein>
<dbReference type="Proteomes" id="UP000051888">
    <property type="component" value="Unassembled WGS sequence"/>
</dbReference>
<dbReference type="PATRIC" id="fig|157838.3.peg.4501"/>
<dbReference type="OrthoDB" id="2692225at2"/>
<keyword evidence="1" id="KW-0472">Membrane</keyword>
<feature type="transmembrane region" description="Helical" evidence="1">
    <location>
        <begin position="62"/>
        <end position="86"/>
    </location>
</feature>
<dbReference type="InterPro" id="IPR010001">
    <property type="entry name" value="BofA"/>
</dbReference>
<gene>
    <name evidence="2" type="ORF">AN964_20435</name>
</gene>
<dbReference type="STRING" id="157838.AN964_20435"/>
<dbReference type="Pfam" id="PF07441">
    <property type="entry name" value="BofA"/>
    <property type="match status" value="1"/>
</dbReference>
<keyword evidence="1" id="KW-0812">Transmembrane</keyword>
<dbReference type="NCBIfam" id="TIGR02862">
    <property type="entry name" value="spore_BofA"/>
    <property type="match status" value="1"/>
</dbReference>
<accession>A0A0Q3WTD3</accession>